<sequence length="175" mass="19123">MELTERGYAGLTMEGVAARAGTSRPVIARRWSSTADLAIAAIRKELENHPMSVAESGDLRGELLEYLDRASKRAQGIAAAFSVFASGYFQETASTPQDFREALGAGGNDTLGGILRRAADRGEIEEHCLAPPVVTLLSDLFRYHAIMSFSPPSPELRTAWVDKIFLPLVRSDRDR</sequence>
<organism evidence="6 7">
    <name type="scientific">Thalassobaculum litoreum DSM 18839</name>
    <dbReference type="NCBI Taxonomy" id="1123362"/>
    <lineage>
        <taxon>Bacteria</taxon>
        <taxon>Pseudomonadati</taxon>
        <taxon>Pseudomonadota</taxon>
        <taxon>Alphaproteobacteria</taxon>
        <taxon>Rhodospirillales</taxon>
        <taxon>Thalassobaculaceae</taxon>
        <taxon>Thalassobaculum</taxon>
    </lineage>
</organism>
<dbReference type="Gene3D" id="1.10.10.60">
    <property type="entry name" value="Homeodomain-like"/>
    <property type="match status" value="1"/>
</dbReference>
<evidence type="ECO:0000256" key="1">
    <source>
        <dbReference type="ARBA" id="ARBA00023015"/>
    </source>
</evidence>
<comment type="caution">
    <text evidence="6">The sequence shown here is derived from an EMBL/GenBank/DDBJ whole genome shotgun (WGS) entry which is preliminary data.</text>
</comment>
<evidence type="ECO:0000256" key="2">
    <source>
        <dbReference type="ARBA" id="ARBA00023125"/>
    </source>
</evidence>
<feature type="DNA-binding region" description="H-T-H motif" evidence="4">
    <location>
        <begin position="12"/>
        <end position="31"/>
    </location>
</feature>
<protein>
    <submittedName>
        <fullName evidence="6">Transcriptional regulator, TetR family</fullName>
    </submittedName>
</protein>
<dbReference type="Pfam" id="PF16859">
    <property type="entry name" value="TetR_C_11"/>
    <property type="match status" value="1"/>
</dbReference>
<feature type="domain" description="HTH tetR-type" evidence="5">
    <location>
        <begin position="1"/>
        <end position="49"/>
    </location>
</feature>
<dbReference type="PANTHER" id="PTHR30055:SF148">
    <property type="entry name" value="TETR-FAMILY TRANSCRIPTIONAL REGULATOR"/>
    <property type="match status" value="1"/>
</dbReference>
<dbReference type="InterPro" id="IPR036271">
    <property type="entry name" value="Tet_transcr_reg_TetR-rel_C_sf"/>
</dbReference>
<evidence type="ECO:0000313" key="7">
    <source>
        <dbReference type="Proteomes" id="UP000198615"/>
    </source>
</evidence>
<keyword evidence="3" id="KW-0804">Transcription</keyword>
<dbReference type="SUPFAM" id="SSF46689">
    <property type="entry name" value="Homeodomain-like"/>
    <property type="match status" value="1"/>
</dbReference>
<name>A0A8G2F5K7_9PROT</name>
<dbReference type="GO" id="GO:0000976">
    <property type="term" value="F:transcription cis-regulatory region binding"/>
    <property type="evidence" value="ECO:0007669"/>
    <property type="project" value="TreeGrafter"/>
</dbReference>
<dbReference type="EMBL" id="FNBW01000020">
    <property type="protein sequence ID" value="SDG52093.1"/>
    <property type="molecule type" value="Genomic_DNA"/>
</dbReference>
<dbReference type="InterPro" id="IPR011075">
    <property type="entry name" value="TetR_C"/>
</dbReference>
<reference evidence="6 7" key="1">
    <citation type="submission" date="2016-10" db="EMBL/GenBank/DDBJ databases">
        <authorList>
            <person name="Varghese N."/>
            <person name="Submissions S."/>
        </authorList>
    </citation>
    <scope>NUCLEOTIDE SEQUENCE [LARGE SCALE GENOMIC DNA]</scope>
    <source>
        <strain evidence="6 7">DSM 18839</strain>
    </source>
</reference>
<evidence type="ECO:0000256" key="4">
    <source>
        <dbReference type="PROSITE-ProRule" id="PRU00335"/>
    </source>
</evidence>
<proteinExistence type="predicted"/>
<evidence type="ECO:0000259" key="5">
    <source>
        <dbReference type="PROSITE" id="PS50977"/>
    </source>
</evidence>
<dbReference type="SUPFAM" id="SSF48498">
    <property type="entry name" value="Tetracyclin repressor-like, C-terminal domain"/>
    <property type="match status" value="1"/>
</dbReference>
<dbReference type="Proteomes" id="UP000198615">
    <property type="component" value="Unassembled WGS sequence"/>
</dbReference>
<evidence type="ECO:0000256" key="3">
    <source>
        <dbReference type="ARBA" id="ARBA00023163"/>
    </source>
</evidence>
<keyword evidence="2 4" id="KW-0238">DNA-binding</keyword>
<dbReference type="PANTHER" id="PTHR30055">
    <property type="entry name" value="HTH-TYPE TRANSCRIPTIONAL REGULATOR RUTR"/>
    <property type="match status" value="1"/>
</dbReference>
<dbReference type="InterPro" id="IPR009057">
    <property type="entry name" value="Homeodomain-like_sf"/>
</dbReference>
<accession>A0A8G2F5K7</accession>
<keyword evidence="7" id="KW-1185">Reference proteome</keyword>
<dbReference type="Gene3D" id="1.10.357.10">
    <property type="entry name" value="Tetracycline Repressor, domain 2"/>
    <property type="match status" value="1"/>
</dbReference>
<dbReference type="InterPro" id="IPR001647">
    <property type="entry name" value="HTH_TetR"/>
</dbReference>
<keyword evidence="1" id="KW-0805">Transcription regulation</keyword>
<dbReference type="InterPro" id="IPR050109">
    <property type="entry name" value="HTH-type_TetR-like_transc_reg"/>
</dbReference>
<dbReference type="Pfam" id="PF00440">
    <property type="entry name" value="TetR_N"/>
    <property type="match status" value="1"/>
</dbReference>
<dbReference type="GO" id="GO:0003700">
    <property type="term" value="F:DNA-binding transcription factor activity"/>
    <property type="evidence" value="ECO:0007669"/>
    <property type="project" value="TreeGrafter"/>
</dbReference>
<evidence type="ECO:0000313" key="6">
    <source>
        <dbReference type="EMBL" id="SDG52093.1"/>
    </source>
</evidence>
<gene>
    <name evidence="6" type="ORF">SAMN05660686_04697</name>
</gene>
<dbReference type="AlphaFoldDB" id="A0A8G2F5K7"/>
<dbReference type="PROSITE" id="PS50977">
    <property type="entry name" value="HTH_TETR_2"/>
    <property type="match status" value="1"/>
</dbReference>